<dbReference type="AlphaFoldDB" id="A0A1U8PA10"/>
<keyword evidence="2" id="KW-1185">Reference proteome</keyword>
<name>A0A1U8PA10_GOSHI</name>
<dbReference type="Pfam" id="PF10536">
    <property type="entry name" value="PMD"/>
    <property type="match status" value="1"/>
</dbReference>
<accession>A0A1U8PA10</accession>
<dbReference type="RefSeq" id="XP_016747123.1">
    <property type="nucleotide sequence ID" value="XM_016891634.1"/>
</dbReference>
<evidence type="ECO:0000313" key="2">
    <source>
        <dbReference type="Proteomes" id="UP000818029"/>
    </source>
</evidence>
<feature type="domain" description="Aminotransferase-like plant mobile" evidence="1">
    <location>
        <begin position="21"/>
        <end position="120"/>
    </location>
</feature>
<dbReference type="PaxDb" id="3635-A0A1U8PA10"/>
<dbReference type="GO" id="GO:0010073">
    <property type="term" value="P:meristem maintenance"/>
    <property type="evidence" value="ECO:0007669"/>
    <property type="project" value="InterPro"/>
</dbReference>
<protein>
    <submittedName>
        <fullName evidence="3">Protein MAIN-LIKE 1-like</fullName>
    </submittedName>
</protein>
<evidence type="ECO:0000313" key="3">
    <source>
        <dbReference type="RefSeq" id="XP_016747123.1"/>
    </source>
</evidence>
<dbReference type="InterPro" id="IPR044824">
    <property type="entry name" value="MAIN-like"/>
</dbReference>
<proteinExistence type="predicted"/>
<dbReference type="GeneID" id="107955844"/>
<reference evidence="3" key="2">
    <citation type="submission" date="2025-08" db="UniProtKB">
        <authorList>
            <consortium name="RefSeq"/>
        </authorList>
    </citation>
    <scope>IDENTIFICATION</scope>
</reference>
<dbReference type="Proteomes" id="UP000818029">
    <property type="component" value="Chromosome A07"/>
</dbReference>
<organism evidence="2 3">
    <name type="scientific">Gossypium hirsutum</name>
    <name type="common">Upland cotton</name>
    <name type="synonym">Gossypium mexicanum</name>
    <dbReference type="NCBI Taxonomy" id="3635"/>
    <lineage>
        <taxon>Eukaryota</taxon>
        <taxon>Viridiplantae</taxon>
        <taxon>Streptophyta</taxon>
        <taxon>Embryophyta</taxon>
        <taxon>Tracheophyta</taxon>
        <taxon>Spermatophyta</taxon>
        <taxon>Magnoliopsida</taxon>
        <taxon>eudicotyledons</taxon>
        <taxon>Gunneridae</taxon>
        <taxon>Pentapetalae</taxon>
        <taxon>rosids</taxon>
        <taxon>malvids</taxon>
        <taxon>Malvales</taxon>
        <taxon>Malvaceae</taxon>
        <taxon>Malvoideae</taxon>
        <taxon>Gossypium</taxon>
    </lineage>
</organism>
<dbReference type="PANTHER" id="PTHR46033:SF8">
    <property type="entry name" value="PROTEIN MAINTENANCE OF MERISTEMS-LIKE"/>
    <property type="match status" value="1"/>
</dbReference>
<dbReference type="KEGG" id="ghi:107955844"/>
<sequence length="129" mass="14263">MGREAGRYRPDARLPYLELVGFESAALTRTFDLRYDLISALVEHWHPETHTFHLPCGEYTVSLEDVALHLGLSIDGDAVTGVSAIAKSAALCYSLLEASSGDAESNFSELKFTWLKTNFEHLSVNATEE</sequence>
<reference evidence="2" key="1">
    <citation type="journal article" date="2020" name="Nat. Genet.">
        <title>Genomic diversifications of five Gossypium allopolyploid species and their impact on cotton improvement.</title>
        <authorList>
            <person name="Chen Z.J."/>
            <person name="Sreedasyam A."/>
            <person name="Ando A."/>
            <person name="Song Q."/>
            <person name="De Santiago L.M."/>
            <person name="Hulse-Kemp A.M."/>
            <person name="Ding M."/>
            <person name="Ye W."/>
            <person name="Kirkbride R.C."/>
            <person name="Jenkins J."/>
            <person name="Plott C."/>
            <person name="Lovell J."/>
            <person name="Lin Y.M."/>
            <person name="Vaughn R."/>
            <person name="Liu B."/>
            <person name="Simpson S."/>
            <person name="Scheffler B.E."/>
            <person name="Wen L."/>
            <person name="Saski C.A."/>
            <person name="Grover C.E."/>
            <person name="Hu G."/>
            <person name="Conover J.L."/>
            <person name="Carlson J.W."/>
            <person name="Shu S."/>
            <person name="Boston L.B."/>
            <person name="Williams M."/>
            <person name="Peterson D.G."/>
            <person name="McGee K."/>
            <person name="Jones D.C."/>
            <person name="Wendel J.F."/>
            <person name="Stelly D.M."/>
            <person name="Grimwood J."/>
            <person name="Schmutz J."/>
        </authorList>
    </citation>
    <scope>NUCLEOTIDE SEQUENCE [LARGE SCALE GENOMIC DNA]</scope>
    <source>
        <strain evidence="2">cv. TM-1</strain>
    </source>
</reference>
<dbReference type="InterPro" id="IPR019557">
    <property type="entry name" value="AminoTfrase-like_pln_mobile"/>
</dbReference>
<gene>
    <name evidence="3" type="primary">LOC107955844</name>
</gene>
<evidence type="ECO:0000259" key="1">
    <source>
        <dbReference type="Pfam" id="PF10536"/>
    </source>
</evidence>
<dbReference type="PANTHER" id="PTHR46033">
    <property type="entry name" value="PROTEIN MAIN-LIKE 2"/>
    <property type="match status" value="1"/>
</dbReference>